<dbReference type="SUPFAM" id="SSF57701">
    <property type="entry name" value="Zn2/Cys6 DNA-binding domain"/>
    <property type="match status" value="1"/>
</dbReference>
<name>A0A8H3ZUR4_9PEZI</name>
<feature type="region of interest" description="Disordered" evidence="7">
    <location>
        <begin position="81"/>
        <end position="104"/>
    </location>
</feature>
<comment type="caution">
    <text evidence="9">The sequence shown here is derived from an EMBL/GenBank/DDBJ whole genome shotgun (WGS) entry which is preliminary data.</text>
</comment>
<dbReference type="SUPFAM" id="SSF51735">
    <property type="entry name" value="NAD(P)-binding Rossmann-fold domains"/>
    <property type="match status" value="1"/>
</dbReference>
<evidence type="ECO:0000256" key="1">
    <source>
        <dbReference type="ARBA" id="ARBA00004123"/>
    </source>
</evidence>
<evidence type="ECO:0000256" key="4">
    <source>
        <dbReference type="ARBA" id="ARBA00023125"/>
    </source>
</evidence>
<dbReference type="InterPro" id="IPR007219">
    <property type="entry name" value="XnlR_reg_dom"/>
</dbReference>
<reference evidence="9 10" key="1">
    <citation type="submission" date="2019-12" db="EMBL/GenBank/DDBJ databases">
        <title>A genome sequence resource for the geographically widespread anthracnose pathogen Colletotrichum asianum.</title>
        <authorList>
            <person name="Meng Y."/>
        </authorList>
    </citation>
    <scope>NUCLEOTIDE SEQUENCE [LARGE SCALE GENOMIC DNA]</scope>
    <source>
        <strain evidence="9 10">ICMP 18580</strain>
    </source>
</reference>
<organism evidence="9 10">
    <name type="scientific">Colletotrichum asianum</name>
    <dbReference type="NCBI Taxonomy" id="702518"/>
    <lineage>
        <taxon>Eukaryota</taxon>
        <taxon>Fungi</taxon>
        <taxon>Dikarya</taxon>
        <taxon>Ascomycota</taxon>
        <taxon>Pezizomycotina</taxon>
        <taxon>Sordariomycetes</taxon>
        <taxon>Hypocreomycetidae</taxon>
        <taxon>Glomerellales</taxon>
        <taxon>Glomerellaceae</taxon>
        <taxon>Colletotrichum</taxon>
        <taxon>Colletotrichum gloeosporioides species complex</taxon>
    </lineage>
</organism>
<evidence type="ECO:0000313" key="10">
    <source>
        <dbReference type="Proteomes" id="UP000434172"/>
    </source>
</evidence>
<evidence type="ECO:0000256" key="5">
    <source>
        <dbReference type="ARBA" id="ARBA00023163"/>
    </source>
</evidence>
<keyword evidence="4" id="KW-0238">DNA-binding</keyword>
<sequence length="942" mass="103907">MSTPRNDHRVTKKCSRACERCRSMKVKCSGRQPCARCERQSETCVYAPGVKRVLIPERSANIINVLGLSEFIFVLTSPVDDDDSTDHDEIQSLLKKSRPEEHDPPFRPAEGRFWYMAPSSSWAFCRRVLGLLGRTMSPGTESTLDPFNTDGKACEMEWHSTQRGDVPVVSDLPSIDFSKSLFYAAKSYFGLLNHLVDESTYLKNLDELYENPARKAASCRLWYAQHLLILAFGKAFVLRRRQGDLGGDSLLSVQVLVLAAVYLQSIDLRVAAFQYIGQASRLCVCIGMHRHMPEHIFGPELSRRYNLIFWVTHIIDSEFSALMGGTAGIHNQQITAKLPCLTSNSLEALSMSLHVRLSRLMATILTTVYGVGHEFDGSLVKHIQSNLRTLAQISTELHDLLDTHFDGQIPRASRTVSRLMLSYHHCVVLTTRPLVMCALHLHLERANSEQFESLELRPPMSSILRSCVDSARTTLRTLFVLSEGDLLESFMPFDLEDAYSSAFLLHLLRVISPSLLPDNGWRDDINHILQHMVDNGSVVAPLRQQELQQLERTLESITPRYSGPSDPSGLDPGDDTQWPVPEYVDEPDRDFTALDCLEPSSNALLDWADQLDMPDFLAAMDCGFGGGAGGNVKRKPPHCPQSHYTQRSAMATEKQTIAIIGCGSMGSALLRGLLDSCALPNSEVTKPDEFRFIACTKTSRSAGMLSEALGEDAGRVKVIHGEPVKAAEEAGIVILGFKPYMAAGVFETPGFLDALEGKLVVSMLAGLTVKELNELALSNDVEKESKRCIHFTRALPTVACRYRQSMTVLEVPDNLPDQETNVLESIFARVGKSRVLPPDLITIGSMLVAASIATISVPLDGLLDGAVAEGLKRSEARDLVIQGLQDLVTMLENGEQTASMREAISSPRGGTIQSLITVEKAGTRGTFAEAVTNGHRQISKPR</sequence>
<dbReference type="GO" id="GO:0005634">
    <property type="term" value="C:nucleus"/>
    <property type="evidence" value="ECO:0007669"/>
    <property type="project" value="UniProtKB-SubCell"/>
</dbReference>
<dbReference type="Pfam" id="PF04082">
    <property type="entry name" value="Fungal_trans"/>
    <property type="match status" value="1"/>
</dbReference>
<comment type="subcellular location">
    <subcellularLocation>
        <location evidence="1">Nucleus</location>
    </subcellularLocation>
</comment>
<dbReference type="GO" id="GO:0006351">
    <property type="term" value="P:DNA-templated transcription"/>
    <property type="evidence" value="ECO:0007669"/>
    <property type="project" value="InterPro"/>
</dbReference>
<dbReference type="InterPro" id="IPR051711">
    <property type="entry name" value="Stress_Response_Reg"/>
</dbReference>
<dbReference type="Proteomes" id="UP000434172">
    <property type="component" value="Unassembled WGS sequence"/>
</dbReference>
<dbReference type="InterPro" id="IPR029036">
    <property type="entry name" value="P5CR_dimer"/>
</dbReference>
<dbReference type="PROSITE" id="PS50048">
    <property type="entry name" value="ZN2_CY6_FUNGAL_2"/>
    <property type="match status" value="1"/>
</dbReference>
<dbReference type="OrthoDB" id="4820763at2759"/>
<keyword evidence="5" id="KW-0804">Transcription</keyword>
<dbReference type="Gene3D" id="3.40.50.720">
    <property type="entry name" value="NAD(P)-binding Rossmann-like Domain"/>
    <property type="match status" value="1"/>
</dbReference>
<gene>
    <name evidence="9" type="ORF">GQ607_005455</name>
</gene>
<dbReference type="SMART" id="SM00066">
    <property type="entry name" value="GAL4"/>
    <property type="match status" value="1"/>
</dbReference>
<dbReference type="PANTHER" id="PTHR47540">
    <property type="entry name" value="THIAMINE REPRESSIBLE GENES REGULATORY PROTEIN THI5"/>
    <property type="match status" value="1"/>
</dbReference>
<dbReference type="InterPro" id="IPR036864">
    <property type="entry name" value="Zn2-C6_fun-type_DNA-bd_sf"/>
</dbReference>
<keyword evidence="6" id="KW-0539">Nucleus</keyword>
<evidence type="ECO:0000256" key="7">
    <source>
        <dbReference type="SAM" id="MobiDB-lite"/>
    </source>
</evidence>
<dbReference type="InterPro" id="IPR028939">
    <property type="entry name" value="P5C_Rdtase_cat_N"/>
</dbReference>
<dbReference type="PROSITE" id="PS00463">
    <property type="entry name" value="ZN2_CY6_FUNGAL_1"/>
    <property type="match status" value="1"/>
</dbReference>
<evidence type="ECO:0000256" key="6">
    <source>
        <dbReference type="ARBA" id="ARBA00023242"/>
    </source>
</evidence>
<dbReference type="GO" id="GO:0043565">
    <property type="term" value="F:sequence-specific DNA binding"/>
    <property type="evidence" value="ECO:0007669"/>
    <property type="project" value="TreeGrafter"/>
</dbReference>
<dbReference type="CDD" id="cd12148">
    <property type="entry name" value="fungal_TF_MHR"/>
    <property type="match status" value="1"/>
</dbReference>
<dbReference type="EMBL" id="WOWK01000024">
    <property type="protein sequence ID" value="KAF0327266.1"/>
    <property type="molecule type" value="Genomic_DNA"/>
</dbReference>
<dbReference type="Pfam" id="PF03807">
    <property type="entry name" value="F420_oxidored"/>
    <property type="match status" value="1"/>
</dbReference>
<dbReference type="Pfam" id="PF00172">
    <property type="entry name" value="Zn_clus"/>
    <property type="match status" value="1"/>
</dbReference>
<feature type="domain" description="Zn(2)-C6 fungal-type" evidence="8">
    <location>
        <begin position="17"/>
        <end position="46"/>
    </location>
</feature>
<dbReference type="Pfam" id="PF14748">
    <property type="entry name" value="P5CR_dimer"/>
    <property type="match status" value="1"/>
</dbReference>
<dbReference type="GO" id="GO:0000981">
    <property type="term" value="F:DNA-binding transcription factor activity, RNA polymerase II-specific"/>
    <property type="evidence" value="ECO:0007669"/>
    <property type="project" value="InterPro"/>
</dbReference>
<dbReference type="GO" id="GO:0045944">
    <property type="term" value="P:positive regulation of transcription by RNA polymerase II"/>
    <property type="evidence" value="ECO:0007669"/>
    <property type="project" value="TreeGrafter"/>
</dbReference>
<feature type="region of interest" description="Disordered" evidence="7">
    <location>
        <begin position="554"/>
        <end position="575"/>
    </location>
</feature>
<accession>A0A8H3ZUR4</accession>
<dbReference type="Gene3D" id="1.10.3730.10">
    <property type="entry name" value="ProC C-terminal domain-like"/>
    <property type="match status" value="1"/>
</dbReference>
<evidence type="ECO:0000313" key="9">
    <source>
        <dbReference type="EMBL" id="KAF0327266.1"/>
    </source>
</evidence>
<keyword evidence="10" id="KW-1185">Reference proteome</keyword>
<evidence type="ECO:0000259" key="8">
    <source>
        <dbReference type="PROSITE" id="PS50048"/>
    </source>
</evidence>
<feature type="compositionally biased region" description="Low complexity" evidence="7">
    <location>
        <begin position="562"/>
        <end position="571"/>
    </location>
</feature>
<dbReference type="InterPro" id="IPR036291">
    <property type="entry name" value="NAD(P)-bd_dom_sf"/>
</dbReference>
<dbReference type="Gene3D" id="4.10.240.10">
    <property type="entry name" value="Zn(2)-C6 fungal-type DNA-binding domain"/>
    <property type="match status" value="1"/>
</dbReference>
<dbReference type="CDD" id="cd00067">
    <property type="entry name" value="GAL4"/>
    <property type="match status" value="1"/>
</dbReference>
<proteinExistence type="predicted"/>
<protein>
    <submittedName>
        <fullName evidence="9">Fungal specific transcription factor</fullName>
    </submittedName>
</protein>
<dbReference type="AlphaFoldDB" id="A0A8H3ZUR4"/>
<dbReference type="InterPro" id="IPR008927">
    <property type="entry name" value="6-PGluconate_DH-like_C_sf"/>
</dbReference>
<evidence type="ECO:0000256" key="3">
    <source>
        <dbReference type="ARBA" id="ARBA00023015"/>
    </source>
</evidence>
<dbReference type="InterPro" id="IPR001138">
    <property type="entry name" value="Zn2Cys6_DnaBD"/>
</dbReference>
<keyword evidence="3" id="KW-0805">Transcription regulation</keyword>
<dbReference type="SMART" id="SM00906">
    <property type="entry name" value="Fungal_trans"/>
    <property type="match status" value="1"/>
</dbReference>
<evidence type="ECO:0000256" key="2">
    <source>
        <dbReference type="ARBA" id="ARBA00022723"/>
    </source>
</evidence>
<keyword evidence="2" id="KW-0479">Metal-binding</keyword>
<dbReference type="PANTHER" id="PTHR47540:SF6">
    <property type="entry name" value="ZN(II)2CYS6 TRANSCRIPTION FACTOR (EUROFUNG)"/>
    <property type="match status" value="1"/>
</dbReference>
<dbReference type="SUPFAM" id="SSF48179">
    <property type="entry name" value="6-phosphogluconate dehydrogenase C-terminal domain-like"/>
    <property type="match status" value="1"/>
</dbReference>
<dbReference type="GO" id="GO:0008270">
    <property type="term" value="F:zinc ion binding"/>
    <property type="evidence" value="ECO:0007669"/>
    <property type="project" value="InterPro"/>
</dbReference>